<gene>
    <name evidence="4" type="ORF">AS592_10560</name>
</gene>
<dbReference type="SUPFAM" id="SSF53098">
    <property type="entry name" value="Ribonuclease H-like"/>
    <property type="match status" value="1"/>
</dbReference>
<dbReference type="InterPro" id="IPR041692">
    <property type="entry name" value="HHH_9"/>
</dbReference>
<sequence>MQNLITLLSNKTKLDPKAITNILKLLDEGSTVPFIARYRKEMTGGASDDVLRDFYEVYLSARRLLERKEEILNLLTERALIMPQLKSGIESAETMTALEDIYRPYKEKKNTRASLAIKNGLEPLANILQSAKLSRQEFESKARQFVRGPVKSVDDAVKGARDIVAERFSDSPKERTIVRDMLLKHGMLEVKKGKLFEEQGVYKNYKEHSERVAFVPSHRYLAIKRGEKEKQLSVKLTIDSDRYLETLKRYKLREHMGSSKAILFEAYKEGFKRLLFPSIEREVFALLKEKADLGAISVFGKNLTQLLMTPPVTHKVLLGADPAYKTGCKLAVLDENGTYLDDALIFPAPPRSDYEGSRKIVLDLVKKYNIQGVAIGNGTASKETQEFFAGINKELNGTLKYTVVSEAGASVYSASKVAAEEYPDLDVTVRGAISIAGRVRDPMAALVKIDPRSLGIGQYQHDVDQKLLERKLHESVEDLVNHVGVDVNSASASLLSFVAGVGPKLARSIVQYREEHGAFRSKKELLKVKGLGAKAYEQLAGFIRIRDGESIFDNTGIHPESYDVAKVLQEIKEKIDTKRLAEKLGVGEETLNDIIKELDKPGFDPREELPAIPFRDDMTDINMLREGSIVSGVVRNIADFGAFVDIGLKNDGMIHISEMSEKRIKHPLEVLSVNQYLHQIEVISVDVEKGKVGLSLKGIQSGYG</sequence>
<dbReference type="CDD" id="cd05685">
    <property type="entry name" value="S1_Tex"/>
    <property type="match status" value="1"/>
</dbReference>
<dbReference type="InterPro" id="IPR032639">
    <property type="entry name" value="Tex_YqgF"/>
</dbReference>
<dbReference type="InterPro" id="IPR050437">
    <property type="entry name" value="Ribos_protein_bS1-like"/>
</dbReference>
<reference evidence="4 5" key="1">
    <citation type="submission" date="2015-11" db="EMBL/GenBank/DDBJ databases">
        <title>Draft genome of Sulfurovum riftiae 1812E, a member of the Epsilonproteobacteria isolated from the tube of the deep-sea hydrothermal vent tubewom Riftia pachyptila.</title>
        <authorList>
            <person name="Vetriani C."/>
            <person name="Giovannelli D."/>
        </authorList>
    </citation>
    <scope>NUCLEOTIDE SEQUENCE [LARGE SCALE GENOMIC DNA]</scope>
    <source>
        <strain evidence="4 5">1812E</strain>
    </source>
</reference>
<dbReference type="SMART" id="SM00732">
    <property type="entry name" value="YqgFc"/>
    <property type="match status" value="1"/>
</dbReference>
<dbReference type="Pfam" id="PF12836">
    <property type="entry name" value="HHH_3"/>
    <property type="match status" value="1"/>
</dbReference>
<dbReference type="SUPFAM" id="SSF47781">
    <property type="entry name" value="RuvA domain 2-like"/>
    <property type="match status" value="2"/>
</dbReference>
<dbReference type="Gene3D" id="1.10.3500.10">
    <property type="entry name" value="Tex N-terminal region-like"/>
    <property type="match status" value="1"/>
</dbReference>
<keyword evidence="2" id="KW-0234">DNA repair</keyword>
<dbReference type="InterPro" id="IPR003583">
    <property type="entry name" value="Hlx-hairpin-Hlx_DNA-bd_motif"/>
</dbReference>
<dbReference type="InterPro" id="IPR012340">
    <property type="entry name" value="NA-bd_OB-fold"/>
</dbReference>
<dbReference type="SUPFAM" id="SSF50249">
    <property type="entry name" value="Nucleic acid-binding proteins"/>
    <property type="match status" value="1"/>
</dbReference>
<dbReference type="AlphaFoldDB" id="A0A151CJ21"/>
<organism evidence="4 5">
    <name type="scientific">Sulfurovum riftiae</name>
    <dbReference type="NCBI Taxonomy" id="1630136"/>
    <lineage>
        <taxon>Bacteria</taxon>
        <taxon>Pseudomonadati</taxon>
        <taxon>Campylobacterota</taxon>
        <taxon>Epsilonproteobacteria</taxon>
        <taxon>Campylobacterales</taxon>
        <taxon>Sulfurovaceae</taxon>
        <taxon>Sulfurovum</taxon>
    </lineage>
</organism>
<dbReference type="GO" id="GO:0003677">
    <property type="term" value="F:DNA binding"/>
    <property type="evidence" value="ECO:0007669"/>
    <property type="project" value="InterPro"/>
</dbReference>
<dbReference type="PANTHER" id="PTHR10724:SF10">
    <property type="entry name" value="S1 RNA-BINDING DOMAIN-CONTAINING PROTEIN 1"/>
    <property type="match status" value="1"/>
</dbReference>
<dbReference type="STRING" id="1630136.AS592_10560"/>
<dbReference type="Proteomes" id="UP000075359">
    <property type="component" value="Unassembled WGS sequence"/>
</dbReference>
<dbReference type="InterPro" id="IPR003029">
    <property type="entry name" value="S1_domain"/>
</dbReference>
<dbReference type="Pfam" id="PF00575">
    <property type="entry name" value="S1"/>
    <property type="match status" value="1"/>
</dbReference>
<dbReference type="InterPro" id="IPR037027">
    <property type="entry name" value="YqgF/RNaseH-like_dom_sf"/>
</dbReference>
<dbReference type="SMART" id="SM00278">
    <property type="entry name" value="HhH1"/>
    <property type="match status" value="3"/>
</dbReference>
<accession>A0A151CJ21</accession>
<dbReference type="InterPro" id="IPR010994">
    <property type="entry name" value="RuvA_2-like"/>
</dbReference>
<proteinExistence type="predicted"/>
<evidence type="ECO:0000313" key="5">
    <source>
        <dbReference type="Proteomes" id="UP000075359"/>
    </source>
</evidence>
<dbReference type="FunFam" id="2.40.50.140:FF:000051">
    <property type="entry name" value="RNA-binding transcriptional accessory protein"/>
    <property type="match status" value="1"/>
</dbReference>
<dbReference type="InterPro" id="IPR012337">
    <property type="entry name" value="RNaseH-like_sf"/>
</dbReference>
<dbReference type="InterPro" id="IPR044146">
    <property type="entry name" value="S1_Tex"/>
</dbReference>
<evidence type="ECO:0000313" key="4">
    <source>
        <dbReference type="EMBL" id="KYJ87538.1"/>
    </source>
</evidence>
<dbReference type="Pfam" id="PF09371">
    <property type="entry name" value="Tex_N"/>
    <property type="match status" value="1"/>
</dbReference>
<protein>
    <submittedName>
        <fullName evidence="4">RNA-binding protein</fullName>
    </submittedName>
</protein>
<dbReference type="InterPro" id="IPR023323">
    <property type="entry name" value="Tex-like_dom_sf"/>
</dbReference>
<dbReference type="SMART" id="SM00316">
    <property type="entry name" value="S1"/>
    <property type="match status" value="1"/>
</dbReference>
<dbReference type="Gene3D" id="2.40.50.140">
    <property type="entry name" value="Nucleic acid-binding proteins"/>
    <property type="match status" value="1"/>
</dbReference>
<evidence type="ECO:0000259" key="3">
    <source>
        <dbReference type="PROSITE" id="PS50126"/>
    </source>
</evidence>
<keyword evidence="5" id="KW-1185">Reference proteome</keyword>
<keyword evidence="1" id="KW-0227">DNA damage</keyword>
<dbReference type="RefSeq" id="WP_067328455.1">
    <property type="nucleotide sequence ID" value="NZ_LNKT01000001.1"/>
</dbReference>
<dbReference type="EMBL" id="LNKT01000001">
    <property type="protein sequence ID" value="KYJ87538.1"/>
    <property type="molecule type" value="Genomic_DNA"/>
</dbReference>
<dbReference type="Gene3D" id="1.10.150.310">
    <property type="entry name" value="Tex RuvX-like domain-like"/>
    <property type="match status" value="1"/>
</dbReference>
<dbReference type="GO" id="GO:0005737">
    <property type="term" value="C:cytoplasm"/>
    <property type="evidence" value="ECO:0007669"/>
    <property type="project" value="UniProtKB-ARBA"/>
</dbReference>
<dbReference type="Pfam" id="PF22706">
    <property type="entry name" value="Tex_central_region"/>
    <property type="match status" value="1"/>
</dbReference>
<dbReference type="InterPro" id="IPR023319">
    <property type="entry name" value="Tex-like_HTH_dom_sf"/>
</dbReference>
<dbReference type="GO" id="GO:0003735">
    <property type="term" value="F:structural constituent of ribosome"/>
    <property type="evidence" value="ECO:0007669"/>
    <property type="project" value="TreeGrafter"/>
</dbReference>
<dbReference type="InterPro" id="IPR006641">
    <property type="entry name" value="YqgF/RNaseH-like_dom"/>
</dbReference>
<dbReference type="Pfam" id="PF17674">
    <property type="entry name" value="HHH_9"/>
    <property type="match status" value="1"/>
</dbReference>
<dbReference type="Gene3D" id="1.10.10.650">
    <property type="entry name" value="RuvA domain 2-like"/>
    <property type="match status" value="1"/>
</dbReference>
<dbReference type="PROSITE" id="PS50126">
    <property type="entry name" value="S1"/>
    <property type="match status" value="1"/>
</dbReference>
<dbReference type="OrthoDB" id="9804714at2"/>
<dbReference type="GO" id="GO:0003729">
    <property type="term" value="F:mRNA binding"/>
    <property type="evidence" value="ECO:0007669"/>
    <property type="project" value="UniProtKB-ARBA"/>
</dbReference>
<dbReference type="PANTHER" id="PTHR10724">
    <property type="entry name" value="30S RIBOSOMAL PROTEIN S1"/>
    <property type="match status" value="1"/>
</dbReference>
<name>A0A151CJ21_9BACT</name>
<dbReference type="InterPro" id="IPR055179">
    <property type="entry name" value="Tex-like_central_region"/>
</dbReference>
<dbReference type="FunFam" id="3.30.420.140:FF:000001">
    <property type="entry name" value="RNA-binding transcriptional accessory protein"/>
    <property type="match status" value="1"/>
</dbReference>
<dbReference type="InterPro" id="IPR018974">
    <property type="entry name" value="Tex-like_N"/>
</dbReference>
<dbReference type="FunFam" id="1.10.10.650:FF:000001">
    <property type="entry name" value="S1 RNA-binding domain 1"/>
    <property type="match status" value="1"/>
</dbReference>
<evidence type="ECO:0000256" key="1">
    <source>
        <dbReference type="ARBA" id="ARBA00022763"/>
    </source>
</evidence>
<dbReference type="GO" id="GO:0006281">
    <property type="term" value="P:DNA repair"/>
    <property type="evidence" value="ECO:0007669"/>
    <property type="project" value="UniProtKB-KW"/>
</dbReference>
<dbReference type="Pfam" id="PF16921">
    <property type="entry name" value="Tex_YqgF"/>
    <property type="match status" value="1"/>
</dbReference>
<feature type="domain" description="S1 motif" evidence="3">
    <location>
        <begin position="627"/>
        <end position="697"/>
    </location>
</feature>
<dbReference type="SUPFAM" id="SSF158832">
    <property type="entry name" value="Tex N-terminal region-like"/>
    <property type="match status" value="1"/>
</dbReference>
<dbReference type="Gene3D" id="3.30.420.140">
    <property type="entry name" value="YqgF/RNase H-like domain"/>
    <property type="match status" value="1"/>
</dbReference>
<dbReference type="GO" id="GO:0006412">
    <property type="term" value="P:translation"/>
    <property type="evidence" value="ECO:0007669"/>
    <property type="project" value="TreeGrafter"/>
</dbReference>
<comment type="caution">
    <text evidence="4">The sequence shown here is derived from an EMBL/GenBank/DDBJ whole genome shotgun (WGS) entry which is preliminary data.</text>
</comment>
<evidence type="ECO:0000256" key="2">
    <source>
        <dbReference type="ARBA" id="ARBA00023204"/>
    </source>
</evidence>